<accession>A0A134B993</accession>
<evidence type="ECO:0000313" key="2">
    <source>
        <dbReference type="EMBL" id="KXB76512.1"/>
    </source>
</evidence>
<evidence type="ECO:0000313" key="3">
    <source>
        <dbReference type="Proteomes" id="UP000070224"/>
    </source>
</evidence>
<dbReference type="PROSITE" id="PS51257">
    <property type="entry name" value="PROKAR_LIPOPROTEIN"/>
    <property type="match status" value="1"/>
</dbReference>
<dbReference type="PATRIC" id="fig|322095.3.peg.927"/>
<gene>
    <name evidence="2" type="ORF">HMPREF3185_00939</name>
</gene>
<keyword evidence="1" id="KW-0732">Signal</keyword>
<sequence>MNKITTALLGLLLMILGSSCHSTQAVSESDYDLIAILSFDPTVDSTAQPKYLIKNLDGTPFDTLDMNAEYNFFNDFGSPKLSGKIVFFFNEQVCYHFFCKKPEEGKPLQILIGDEWKTIEPTPQIKVDSTRHFFTKELVFFPIVDYGQELPIAFYPTPKEDPAKRITLKQDKLNDAKVFFIRDIQGEWMKLQLCVDLSTNDLFLEPDSASYDCQYEDWDQLSKVSKDNPTYWIRWRDGSKVLIPQNYLEYRDVEC</sequence>
<protein>
    <recommendedName>
        <fullName evidence="4">Lipoprotein</fullName>
    </recommendedName>
</protein>
<feature type="chain" id="PRO_5007462454" description="Lipoprotein" evidence="1">
    <location>
        <begin position="26"/>
        <end position="255"/>
    </location>
</feature>
<dbReference type="RefSeq" id="WP_060935305.1">
    <property type="nucleotide sequence ID" value="NZ_KQ960438.1"/>
</dbReference>
<comment type="caution">
    <text evidence="2">The sequence shown here is derived from an EMBL/GenBank/DDBJ whole genome shotgun (WGS) entry which is preliminary data.</text>
</comment>
<dbReference type="OrthoDB" id="1333948at2"/>
<dbReference type="Proteomes" id="UP000070224">
    <property type="component" value="Unassembled WGS sequence"/>
</dbReference>
<feature type="signal peptide" evidence="1">
    <location>
        <begin position="1"/>
        <end position="25"/>
    </location>
</feature>
<name>A0A134B993_9PORP</name>
<proteinExistence type="predicted"/>
<evidence type="ECO:0000256" key="1">
    <source>
        <dbReference type="SAM" id="SignalP"/>
    </source>
</evidence>
<dbReference type="AlphaFoldDB" id="A0A134B993"/>
<keyword evidence="3" id="KW-1185">Reference proteome</keyword>
<evidence type="ECO:0008006" key="4">
    <source>
        <dbReference type="Google" id="ProtNLM"/>
    </source>
</evidence>
<reference evidence="3" key="1">
    <citation type="submission" date="2016-01" db="EMBL/GenBank/DDBJ databases">
        <authorList>
            <person name="Mitreva M."/>
            <person name="Pepin K.H."/>
            <person name="Mihindukulasuriya K.A."/>
            <person name="Fulton R."/>
            <person name="Fronick C."/>
            <person name="O'Laughlin M."/>
            <person name="Miner T."/>
            <person name="Herter B."/>
            <person name="Rosa B.A."/>
            <person name="Cordes M."/>
            <person name="Tomlinson C."/>
            <person name="Wollam A."/>
            <person name="Palsikar V.B."/>
            <person name="Mardis E.R."/>
            <person name="Wilson R.K."/>
        </authorList>
    </citation>
    <scope>NUCLEOTIDE SEQUENCE [LARGE SCALE GENOMIC DNA]</scope>
    <source>
        <strain evidence="3">KA00683</strain>
    </source>
</reference>
<organism evidence="2 3">
    <name type="scientific">Porphyromonas somerae</name>
    <dbReference type="NCBI Taxonomy" id="322095"/>
    <lineage>
        <taxon>Bacteria</taxon>
        <taxon>Pseudomonadati</taxon>
        <taxon>Bacteroidota</taxon>
        <taxon>Bacteroidia</taxon>
        <taxon>Bacteroidales</taxon>
        <taxon>Porphyromonadaceae</taxon>
        <taxon>Porphyromonas</taxon>
    </lineage>
</organism>
<dbReference type="STRING" id="322095.HMPREF3185_00939"/>
<dbReference type="EMBL" id="LSDK01000062">
    <property type="protein sequence ID" value="KXB76512.1"/>
    <property type="molecule type" value="Genomic_DNA"/>
</dbReference>